<comment type="caution">
    <text evidence="13">The sequence shown here is derived from an EMBL/GenBank/DDBJ whole genome shotgun (WGS) entry which is preliminary data.</text>
</comment>
<dbReference type="InterPro" id="IPR015421">
    <property type="entry name" value="PyrdxlP-dep_Trfase_major"/>
</dbReference>
<dbReference type="AlphaFoldDB" id="A0A6I4U488"/>
<dbReference type="PANTHER" id="PTHR30244:SF30">
    <property type="entry name" value="BLR5990 PROTEIN"/>
    <property type="match status" value="1"/>
</dbReference>
<name>A0A6I4U488_9SPHN</name>
<dbReference type="Proteomes" id="UP000429229">
    <property type="component" value="Unassembled WGS sequence"/>
</dbReference>
<dbReference type="NCBIfam" id="TIGR04181">
    <property type="entry name" value="NHT_00031"/>
    <property type="match status" value="1"/>
</dbReference>
<dbReference type="Gene3D" id="3.40.640.10">
    <property type="entry name" value="Type I PLP-dependent aspartate aminotransferase-like (Major domain)"/>
    <property type="match status" value="1"/>
</dbReference>
<sequence>MTELTDAILRTVRTITGERDGFVPLHEPEFAGNEAAYVSDCIETGWVSSVGSYVDRIEKDLAEFCGTEHAIAVVNGTAALHVSLLLAGVERGDEVLMPTLTFIATANAATYAGAVPHFVDSEATSLGVDPEKLAAHLDAIAELRDGACYNRETGRRISALIVMHAFGHPARMEKLVAVCERWNIPLVEDAAESLGSSYHGTHTGNFGLVSALSFNGNKVMTTGGGGAILTNDAALAKRAKHLTTTARVPDRWNFIHDEIGFNYRMPNLNAALGCAQLERVPNMLARKRVLAERYAEALDRIDGVSFLREPEDTVSNYWLCTLILDADRAGEQEALLGALNDADLMARPVWTLMHRLPMFADAPRADVSCAEDLAGRVINVPSSPNLAEPAKAGT</sequence>
<feature type="modified residue" description="N6-(pyridoxal phosphate)lysine" evidence="11">
    <location>
        <position position="218"/>
    </location>
</feature>
<evidence type="ECO:0000313" key="13">
    <source>
        <dbReference type="EMBL" id="MXP10919.1"/>
    </source>
</evidence>
<comment type="pathway">
    <text evidence="2">Bacterial outer membrane biogenesis; LPS O-antigen biosynthesis.</text>
</comment>
<dbReference type="InterPro" id="IPR000653">
    <property type="entry name" value="DegT/StrS_aminotransferase"/>
</dbReference>
<evidence type="ECO:0000256" key="7">
    <source>
        <dbReference type="ARBA" id="ARBA00051587"/>
    </source>
</evidence>
<dbReference type="RefSeq" id="WP_160617476.1">
    <property type="nucleotide sequence ID" value="NZ_WTYR01000001.1"/>
</dbReference>
<dbReference type="GO" id="GO:0030170">
    <property type="term" value="F:pyridoxal phosphate binding"/>
    <property type="evidence" value="ECO:0007669"/>
    <property type="project" value="TreeGrafter"/>
</dbReference>
<dbReference type="EMBL" id="WTYR01000001">
    <property type="protein sequence ID" value="MXP10919.1"/>
    <property type="molecule type" value="Genomic_DNA"/>
</dbReference>
<evidence type="ECO:0000256" key="11">
    <source>
        <dbReference type="PIRSR" id="PIRSR000390-2"/>
    </source>
</evidence>
<evidence type="ECO:0000256" key="12">
    <source>
        <dbReference type="RuleBase" id="RU004508"/>
    </source>
</evidence>
<evidence type="ECO:0000256" key="9">
    <source>
        <dbReference type="ARBA" id="ARBA00074221"/>
    </source>
</evidence>
<evidence type="ECO:0000256" key="10">
    <source>
        <dbReference type="PIRSR" id="PIRSR000390-1"/>
    </source>
</evidence>
<dbReference type="Pfam" id="PF01041">
    <property type="entry name" value="DegT_DnrJ_EryC1"/>
    <property type="match status" value="1"/>
</dbReference>
<keyword evidence="4 13" id="KW-0808">Transferase</keyword>
<evidence type="ECO:0000256" key="6">
    <source>
        <dbReference type="ARBA" id="ARBA00037999"/>
    </source>
</evidence>
<dbReference type="GO" id="GO:0102933">
    <property type="term" value="F:GDP-4-dehydro-6-deoxy-D-mannose-4-aminotransferase activity"/>
    <property type="evidence" value="ECO:0007669"/>
    <property type="project" value="UniProtKB-EC"/>
</dbReference>
<evidence type="ECO:0000256" key="5">
    <source>
        <dbReference type="ARBA" id="ARBA00022898"/>
    </source>
</evidence>
<dbReference type="OrthoDB" id="9768668at2"/>
<dbReference type="SUPFAM" id="SSF53383">
    <property type="entry name" value="PLP-dependent transferases"/>
    <property type="match status" value="1"/>
</dbReference>
<evidence type="ECO:0000313" key="14">
    <source>
        <dbReference type="Proteomes" id="UP000429229"/>
    </source>
</evidence>
<comment type="similarity">
    <text evidence="6 12">Belongs to the DegT/DnrJ/EryC1 family.</text>
</comment>
<organism evidence="13 14">
    <name type="scientific">Alteriqipengyuania halimionae</name>
    <dbReference type="NCBI Taxonomy" id="1926630"/>
    <lineage>
        <taxon>Bacteria</taxon>
        <taxon>Pseudomonadati</taxon>
        <taxon>Pseudomonadota</taxon>
        <taxon>Alphaproteobacteria</taxon>
        <taxon>Sphingomonadales</taxon>
        <taxon>Erythrobacteraceae</taxon>
        <taxon>Alteriqipengyuania</taxon>
    </lineage>
</organism>
<accession>A0A6I4U488</accession>
<comment type="cofactor">
    <cofactor evidence="1">
        <name>pyridoxal 5'-phosphate</name>
        <dbReference type="ChEBI" id="CHEBI:597326"/>
    </cofactor>
</comment>
<evidence type="ECO:0000256" key="8">
    <source>
        <dbReference type="ARBA" id="ARBA00066317"/>
    </source>
</evidence>
<evidence type="ECO:0000256" key="1">
    <source>
        <dbReference type="ARBA" id="ARBA00001933"/>
    </source>
</evidence>
<feature type="active site" description="Proton acceptor" evidence="10">
    <location>
        <position position="218"/>
    </location>
</feature>
<comment type="catalytic activity">
    <reaction evidence="7">
        <text>GDP-alpha-D-perosamine + 2-oxoglutarate = GDP-4-dehydro-alpha-D-rhamnose + L-glutamate</text>
        <dbReference type="Rhea" id="RHEA:36779"/>
        <dbReference type="ChEBI" id="CHEBI:16810"/>
        <dbReference type="ChEBI" id="CHEBI:29985"/>
        <dbReference type="ChEBI" id="CHEBI:57964"/>
        <dbReference type="ChEBI" id="CHEBI:73996"/>
        <dbReference type="EC" id="2.6.1.102"/>
    </reaction>
</comment>
<dbReference type="GO" id="GO:0000271">
    <property type="term" value="P:polysaccharide biosynthetic process"/>
    <property type="evidence" value="ECO:0007669"/>
    <property type="project" value="TreeGrafter"/>
</dbReference>
<evidence type="ECO:0000256" key="2">
    <source>
        <dbReference type="ARBA" id="ARBA00005125"/>
    </source>
</evidence>
<gene>
    <name evidence="13" type="ORF">GRI68_12085</name>
</gene>
<protein>
    <recommendedName>
        <fullName evidence="9">GDP-perosamine synthase</fullName>
        <ecNumber evidence="8">2.6.1.102</ecNumber>
    </recommendedName>
</protein>
<dbReference type="CDD" id="cd00616">
    <property type="entry name" value="AHBA_syn"/>
    <property type="match status" value="1"/>
</dbReference>
<proteinExistence type="inferred from homology"/>
<dbReference type="EC" id="2.6.1.102" evidence="8"/>
<keyword evidence="3 13" id="KW-0032">Aminotransferase</keyword>
<evidence type="ECO:0000256" key="4">
    <source>
        <dbReference type="ARBA" id="ARBA00022679"/>
    </source>
</evidence>
<evidence type="ECO:0000256" key="3">
    <source>
        <dbReference type="ARBA" id="ARBA00022576"/>
    </source>
</evidence>
<dbReference type="InterPro" id="IPR015424">
    <property type="entry name" value="PyrdxlP-dep_Trfase"/>
</dbReference>
<dbReference type="PANTHER" id="PTHR30244">
    <property type="entry name" value="TRANSAMINASE"/>
    <property type="match status" value="1"/>
</dbReference>
<keyword evidence="5 11" id="KW-0663">Pyridoxal phosphate</keyword>
<dbReference type="PIRSF" id="PIRSF000390">
    <property type="entry name" value="PLP_StrS"/>
    <property type="match status" value="1"/>
</dbReference>
<reference evidence="13 14" key="1">
    <citation type="submission" date="2019-12" db="EMBL/GenBank/DDBJ databases">
        <title>Genomic-based taxomic classification of the family Erythrobacteraceae.</title>
        <authorList>
            <person name="Xu L."/>
        </authorList>
    </citation>
    <scope>NUCLEOTIDE SEQUENCE [LARGE SCALE GENOMIC DNA]</scope>
    <source>
        <strain evidence="13 14">LMG 29519</strain>
    </source>
</reference>
<keyword evidence="14" id="KW-1185">Reference proteome</keyword>
<dbReference type="InterPro" id="IPR015422">
    <property type="entry name" value="PyrdxlP-dep_Trfase_small"/>
</dbReference>
<dbReference type="InterPro" id="IPR026385">
    <property type="entry name" value="LegC-like"/>
</dbReference>
<dbReference type="Gene3D" id="3.90.1150.10">
    <property type="entry name" value="Aspartate Aminotransferase, domain 1"/>
    <property type="match status" value="1"/>
</dbReference>
<dbReference type="FunFam" id="3.40.640.10:FF:000090">
    <property type="entry name" value="Pyridoxal phosphate-dependent aminotransferase"/>
    <property type="match status" value="1"/>
</dbReference>